<accession>A0A1X7SZS9</accession>
<dbReference type="AlphaFoldDB" id="A0A1X7SZS9"/>
<dbReference type="InParanoid" id="A0A1X7SZS9"/>
<organism evidence="1">
    <name type="scientific">Amphimedon queenslandica</name>
    <name type="common">Sponge</name>
    <dbReference type="NCBI Taxonomy" id="400682"/>
    <lineage>
        <taxon>Eukaryota</taxon>
        <taxon>Metazoa</taxon>
        <taxon>Porifera</taxon>
        <taxon>Demospongiae</taxon>
        <taxon>Heteroscleromorpha</taxon>
        <taxon>Haplosclerida</taxon>
        <taxon>Niphatidae</taxon>
        <taxon>Amphimedon</taxon>
    </lineage>
</organism>
<reference evidence="1" key="1">
    <citation type="submission" date="2017-05" db="UniProtKB">
        <authorList>
            <consortium name="EnsemblMetazoa"/>
        </authorList>
    </citation>
    <scope>IDENTIFICATION</scope>
</reference>
<protein>
    <submittedName>
        <fullName evidence="1">Uncharacterized protein</fullName>
    </submittedName>
</protein>
<evidence type="ECO:0000313" key="1">
    <source>
        <dbReference type="EnsemblMetazoa" id="Aqu2.1.07684_001"/>
    </source>
</evidence>
<sequence>MLFLCLPLLKILRCSNNKCYFLAFYLSFWSQLVAQSL</sequence>
<proteinExistence type="predicted"/>
<dbReference type="EnsemblMetazoa" id="Aqu2.1.07684_001">
    <property type="protein sequence ID" value="Aqu2.1.07684_001"/>
    <property type="gene ID" value="Aqu2.1.07684"/>
</dbReference>
<name>A0A1X7SZS9_AMPQE</name>